<dbReference type="Proteomes" id="UP000095558">
    <property type="component" value="Unassembled WGS sequence"/>
</dbReference>
<name>A0A174F342_9CLOT</name>
<feature type="domain" description="Serine aminopeptidase S33" evidence="1">
    <location>
        <begin position="24"/>
        <end position="288"/>
    </location>
</feature>
<gene>
    <name evidence="2" type="primary">ytpA_2</name>
    <name evidence="2" type="ORF">ERS852470_02307</name>
</gene>
<dbReference type="SUPFAM" id="SSF53474">
    <property type="entry name" value="alpha/beta-Hydrolases"/>
    <property type="match status" value="1"/>
</dbReference>
<dbReference type="InterPro" id="IPR029058">
    <property type="entry name" value="AB_hydrolase_fold"/>
</dbReference>
<dbReference type="GO" id="GO:0016787">
    <property type="term" value="F:hydrolase activity"/>
    <property type="evidence" value="ECO:0007669"/>
    <property type="project" value="UniProtKB-KW"/>
</dbReference>
<dbReference type="InterPro" id="IPR022742">
    <property type="entry name" value="Hydrolase_4"/>
</dbReference>
<organism evidence="2 3">
    <name type="scientific">Clostridium disporicum</name>
    <dbReference type="NCBI Taxonomy" id="84024"/>
    <lineage>
        <taxon>Bacteria</taxon>
        <taxon>Bacillati</taxon>
        <taxon>Bacillota</taxon>
        <taxon>Clostridia</taxon>
        <taxon>Eubacteriales</taxon>
        <taxon>Clostridiaceae</taxon>
        <taxon>Clostridium</taxon>
    </lineage>
</organism>
<keyword evidence="2" id="KW-0378">Hydrolase</keyword>
<accession>A0A174F342</accession>
<reference evidence="2 3" key="1">
    <citation type="submission" date="2015-09" db="EMBL/GenBank/DDBJ databases">
        <authorList>
            <consortium name="Pathogen Informatics"/>
        </authorList>
    </citation>
    <scope>NUCLEOTIDE SEQUENCE [LARGE SCALE GENOMIC DNA]</scope>
    <source>
        <strain evidence="2 3">2789STDY5834855</strain>
    </source>
</reference>
<dbReference type="Gene3D" id="3.40.50.1820">
    <property type="entry name" value="alpha/beta hydrolase"/>
    <property type="match status" value="1"/>
</dbReference>
<dbReference type="AlphaFoldDB" id="A0A174F342"/>
<sequence length="313" mass="36410">MKKFSFVDKEGKEIKCYKWEVKGEAKGIIQISHGMTEYACRYDYFANKLTEHGFIVYAHDHRGHGETSKEDEERGYIADNEGFDMLVENVKELTDIIKKENEGLPLILFGHSMGSFVSQRYIELYGKELDGVILSGTNGRPEYITKLGILISKVEMMIRGRKAKSKIMDKLSFGNFNRSFKPNRTNYDWLCSVDEEVDKYIESDYCGFICTTSYYYDLIRGLWKINKKENLELIPKDLPVLIFAGDKDPVGDFGKGIKRLYECYKELGIHDLKYKLYKNGRHEMLNESNKDEVILDILNWTNRIVKVNEKVTN</sequence>
<proteinExistence type="predicted"/>
<dbReference type="PANTHER" id="PTHR11614">
    <property type="entry name" value="PHOSPHOLIPASE-RELATED"/>
    <property type="match status" value="1"/>
</dbReference>
<dbReference type="EMBL" id="CYZV01000024">
    <property type="protein sequence ID" value="CUO42595.1"/>
    <property type="molecule type" value="Genomic_DNA"/>
</dbReference>
<dbReference type="EC" id="3.1.1.-" evidence="2"/>
<dbReference type="InterPro" id="IPR051044">
    <property type="entry name" value="MAG_DAG_Lipase"/>
</dbReference>
<dbReference type="Pfam" id="PF12146">
    <property type="entry name" value="Hydrolase_4"/>
    <property type="match status" value="1"/>
</dbReference>
<evidence type="ECO:0000259" key="1">
    <source>
        <dbReference type="Pfam" id="PF12146"/>
    </source>
</evidence>
<protein>
    <submittedName>
        <fullName evidence="2">Alpha/beta fold family hydrolase</fullName>
        <ecNumber evidence="2">3.1.1.-</ecNumber>
    </submittedName>
</protein>
<evidence type="ECO:0000313" key="3">
    <source>
        <dbReference type="Proteomes" id="UP000095558"/>
    </source>
</evidence>
<evidence type="ECO:0000313" key="2">
    <source>
        <dbReference type="EMBL" id="CUO42595.1"/>
    </source>
</evidence>